<accession>A0ACB5U5D0</accession>
<comment type="caution">
    <text evidence="1">The sequence shown here is derived from an EMBL/GenBank/DDBJ whole genome shotgun (WGS) entry which is preliminary data.</text>
</comment>
<evidence type="ECO:0000313" key="1">
    <source>
        <dbReference type="EMBL" id="GMF01719.1"/>
    </source>
</evidence>
<gene>
    <name evidence="1" type="ORF">Cboi01_000592300</name>
</gene>
<protein>
    <submittedName>
        <fullName evidence="1">Unnamed protein product</fullName>
    </submittedName>
</protein>
<keyword evidence="2" id="KW-1185">Reference proteome</keyword>
<dbReference type="Proteomes" id="UP001165101">
    <property type="component" value="Unassembled WGS sequence"/>
</dbReference>
<proteinExistence type="predicted"/>
<organism evidence="1 2">
    <name type="scientific">Candida boidinii</name>
    <name type="common">Yeast</name>
    <dbReference type="NCBI Taxonomy" id="5477"/>
    <lineage>
        <taxon>Eukaryota</taxon>
        <taxon>Fungi</taxon>
        <taxon>Dikarya</taxon>
        <taxon>Ascomycota</taxon>
        <taxon>Saccharomycotina</taxon>
        <taxon>Pichiomycetes</taxon>
        <taxon>Pichiales</taxon>
        <taxon>Pichiaceae</taxon>
        <taxon>Ogataea</taxon>
        <taxon>Ogataea/Candida clade</taxon>
    </lineage>
</organism>
<evidence type="ECO:0000313" key="2">
    <source>
        <dbReference type="Proteomes" id="UP001165101"/>
    </source>
</evidence>
<sequence length="262" mass="30076">MDPKVLFPSAGSEVDQNHFFTPDPVTGVINEFPFPEDDDDESTLKLKPSRLIKTTKQVKKTFSPFRLHGKTKTIVVLQERDFDIFDEPAKFKFKGDNKESIKLKKDDDEESIEFKKDDEKMTLNSAIISDIDSYLQELSSGNGCKEWRRSSSKHSSTPGLNIIPLVAESSNHFEDSCSIKQANDSNDYHQFEDTGIPTNYCVEEDNNFMKDFQDAPTFGKMEHYIGSQMYNEQVNPFEINNSNISSIKEEVKVEEEEYFKFG</sequence>
<dbReference type="EMBL" id="BSXV01005083">
    <property type="protein sequence ID" value="GMF01719.1"/>
    <property type="molecule type" value="Genomic_DNA"/>
</dbReference>
<reference evidence="1" key="1">
    <citation type="submission" date="2023-04" db="EMBL/GenBank/DDBJ databases">
        <title>Candida boidinii NBRC 1967.</title>
        <authorList>
            <person name="Ichikawa N."/>
            <person name="Sato H."/>
            <person name="Tonouchi N."/>
        </authorList>
    </citation>
    <scope>NUCLEOTIDE SEQUENCE</scope>
    <source>
        <strain evidence="1">NBRC 1967</strain>
    </source>
</reference>
<name>A0ACB5U5D0_CANBO</name>